<dbReference type="PANTHER" id="PTHR36312">
    <property type="entry name" value="THIONIN-LIKE PROTEIN 1"/>
    <property type="match status" value="1"/>
</dbReference>
<feature type="signal peptide" evidence="1">
    <location>
        <begin position="1"/>
        <end position="28"/>
    </location>
</feature>
<comment type="caution">
    <text evidence="2">The sequence shown here is derived from an EMBL/GenBank/DDBJ whole genome shotgun (WGS) entry which is preliminary data.</text>
</comment>
<dbReference type="OrthoDB" id="653285at2759"/>
<evidence type="ECO:0000313" key="2">
    <source>
        <dbReference type="EMBL" id="CAA0839105.1"/>
    </source>
</evidence>
<dbReference type="PANTHER" id="PTHR36312:SF1">
    <property type="entry name" value="OS01G0594500 PROTEIN"/>
    <property type="match status" value="1"/>
</dbReference>
<dbReference type="EMBL" id="CACSLK010031421">
    <property type="protein sequence ID" value="CAA0839105.1"/>
    <property type="molecule type" value="Genomic_DNA"/>
</dbReference>
<protein>
    <submittedName>
        <fullName evidence="2">Thionin-like protein 2</fullName>
    </submittedName>
</protein>
<organism evidence="2 3">
    <name type="scientific">Striga hermonthica</name>
    <name type="common">Purple witchweed</name>
    <name type="synonym">Buchnera hermonthica</name>
    <dbReference type="NCBI Taxonomy" id="68872"/>
    <lineage>
        <taxon>Eukaryota</taxon>
        <taxon>Viridiplantae</taxon>
        <taxon>Streptophyta</taxon>
        <taxon>Embryophyta</taxon>
        <taxon>Tracheophyta</taxon>
        <taxon>Spermatophyta</taxon>
        <taxon>Magnoliopsida</taxon>
        <taxon>eudicotyledons</taxon>
        <taxon>Gunneridae</taxon>
        <taxon>Pentapetalae</taxon>
        <taxon>asterids</taxon>
        <taxon>lamiids</taxon>
        <taxon>Lamiales</taxon>
        <taxon>Orobanchaceae</taxon>
        <taxon>Buchnereae</taxon>
        <taxon>Striga</taxon>
    </lineage>
</organism>
<name>A0A9N7RQ00_STRHE</name>
<keyword evidence="3" id="KW-1185">Reference proteome</keyword>
<accession>A0A9N7RQ00</accession>
<dbReference type="InterPro" id="IPR038975">
    <property type="entry name" value="THNL"/>
</dbReference>
<keyword evidence="1" id="KW-0732">Signal</keyword>
<feature type="chain" id="PRO_5040219025" evidence="1">
    <location>
        <begin position="29"/>
        <end position="100"/>
    </location>
</feature>
<evidence type="ECO:0000313" key="3">
    <source>
        <dbReference type="Proteomes" id="UP001153555"/>
    </source>
</evidence>
<evidence type="ECO:0000256" key="1">
    <source>
        <dbReference type="SAM" id="SignalP"/>
    </source>
</evidence>
<gene>
    <name evidence="2" type="ORF">SHERM_05674</name>
</gene>
<dbReference type="AlphaFoldDB" id="A0A9N7RQ00"/>
<reference evidence="2" key="1">
    <citation type="submission" date="2019-12" db="EMBL/GenBank/DDBJ databases">
        <authorList>
            <person name="Scholes J."/>
        </authorList>
    </citation>
    <scope>NUCLEOTIDE SEQUENCE</scope>
</reference>
<sequence>MEKVRNFKAVQVLVILAVGLMLTGQSSAGFEECYAKCFVACMINPFNTICSCTTGCLKDCIFRKFQNDVREQDSDGLDYCKLGCAISMCSNFSTRHAPSQ</sequence>
<dbReference type="Proteomes" id="UP001153555">
    <property type="component" value="Unassembled WGS sequence"/>
</dbReference>
<proteinExistence type="predicted"/>